<evidence type="ECO:0000256" key="2">
    <source>
        <dbReference type="ARBA" id="ARBA00022827"/>
    </source>
</evidence>
<evidence type="ECO:0008006" key="6">
    <source>
        <dbReference type="Google" id="ProtNLM"/>
    </source>
</evidence>
<dbReference type="Proteomes" id="UP000016930">
    <property type="component" value="Unassembled WGS sequence"/>
</dbReference>
<dbReference type="GO" id="GO:0004499">
    <property type="term" value="F:N,N-dimethylaniline monooxygenase activity"/>
    <property type="evidence" value="ECO:0007669"/>
    <property type="project" value="InterPro"/>
</dbReference>
<dbReference type="SUPFAM" id="SSF51905">
    <property type="entry name" value="FAD/NAD(P)-binding domain"/>
    <property type="match status" value="2"/>
</dbReference>
<dbReference type="InterPro" id="IPR050982">
    <property type="entry name" value="Auxin_biosynth/cation_transpt"/>
</dbReference>
<dbReference type="GO" id="GO:0050660">
    <property type="term" value="F:flavin adenine dinucleotide binding"/>
    <property type="evidence" value="ECO:0007669"/>
    <property type="project" value="InterPro"/>
</dbReference>
<keyword evidence="5" id="KW-1185">Reference proteome</keyword>
<dbReference type="Pfam" id="PF00743">
    <property type="entry name" value="FMO-like"/>
    <property type="match status" value="1"/>
</dbReference>
<dbReference type="OrthoDB" id="74360at2759"/>
<dbReference type="HOGENOM" id="CLU_015676_2_0_1"/>
<keyword evidence="3" id="KW-0560">Oxidoreductase</keyword>
<gene>
    <name evidence="4" type="ORF">CERSUDRAFT_149241</name>
</gene>
<evidence type="ECO:0000313" key="4">
    <source>
        <dbReference type="EMBL" id="EMD40804.1"/>
    </source>
</evidence>
<dbReference type="InterPro" id="IPR020946">
    <property type="entry name" value="Flavin_mOase-like"/>
</dbReference>
<name>M2PVK6_CERS8</name>
<dbReference type="GO" id="GO:0050661">
    <property type="term" value="F:NADP binding"/>
    <property type="evidence" value="ECO:0007669"/>
    <property type="project" value="InterPro"/>
</dbReference>
<evidence type="ECO:0000256" key="1">
    <source>
        <dbReference type="ARBA" id="ARBA00022630"/>
    </source>
</evidence>
<dbReference type="PANTHER" id="PTHR43539:SF68">
    <property type="entry name" value="FLAVIN-BINDING MONOOXYGENASE-LIKE PROTEIN (AFU_ORTHOLOGUE AFUA_4G09220)"/>
    <property type="match status" value="1"/>
</dbReference>
<organism evidence="4 5">
    <name type="scientific">Ceriporiopsis subvermispora (strain B)</name>
    <name type="common">White-rot fungus</name>
    <name type="synonym">Gelatoporia subvermispora</name>
    <dbReference type="NCBI Taxonomy" id="914234"/>
    <lineage>
        <taxon>Eukaryota</taxon>
        <taxon>Fungi</taxon>
        <taxon>Dikarya</taxon>
        <taxon>Basidiomycota</taxon>
        <taxon>Agaricomycotina</taxon>
        <taxon>Agaricomycetes</taxon>
        <taxon>Polyporales</taxon>
        <taxon>Gelatoporiaceae</taxon>
        <taxon>Gelatoporia</taxon>
    </lineage>
</organism>
<protein>
    <recommendedName>
        <fullName evidence="6">FAD/NAD(P)-binding domain-containing protein</fullName>
    </recommendedName>
</protein>
<evidence type="ECO:0000256" key="3">
    <source>
        <dbReference type="ARBA" id="ARBA00023002"/>
    </source>
</evidence>
<keyword evidence="2" id="KW-0274">FAD</keyword>
<dbReference type="AlphaFoldDB" id="M2PVK6"/>
<dbReference type="PANTHER" id="PTHR43539">
    <property type="entry name" value="FLAVIN-BINDING MONOOXYGENASE-LIKE PROTEIN (AFU_ORTHOLOGUE AFUA_4G09220)"/>
    <property type="match status" value="1"/>
</dbReference>
<dbReference type="STRING" id="914234.M2PVK6"/>
<evidence type="ECO:0000313" key="5">
    <source>
        <dbReference type="Proteomes" id="UP000016930"/>
    </source>
</evidence>
<reference evidence="4 5" key="1">
    <citation type="journal article" date="2012" name="Proc. Natl. Acad. Sci. U.S.A.">
        <title>Comparative genomics of Ceriporiopsis subvermispora and Phanerochaete chrysosporium provide insight into selective ligninolysis.</title>
        <authorList>
            <person name="Fernandez-Fueyo E."/>
            <person name="Ruiz-Duenas F.J."/>
            <person name="Ferreira P."/>
            <person name="Floudas D."/>
            <person name="Hibbett D.S."/>
            <person name="Canessa P."/>
            <person name="Larrondo L.F."/>
            <person name="James T.Y."/>
            <person name="Seelenfreund D."/>
            <person name="Lobos S."/>
            <person name="Polanco R."/>
            <person name="Tello M."/>
            <person name="Honda Y."/>
            <person name="Watanabe T."/>
            <person name="Watanabe T."/>
            <person name="Ryu J.S."/>
            <person name="Kubicek C.P."/>
            <person name="Schmoll M."/>
            <person name="Gaskell J."/>
            <person name="Hammel K.E."/>
            <person name="St John F.J."/>
            <person name="Vanden Wymelenberg A."/>
            <person name="Sabat G."/>
            <person name="Splinter BonDurant S."/>
            <person name="Syed K."/>
            <person name="Yadav J.S."/>
            <person name="Doddapaneni H."/>
            <person name="Subramanian V."/>
            <person name="Lavin J.L."/>
            <person name="Oguiza J.A."/>
            <person name="Perez G."/>
            <person name="Pisabarro A.G."/>
            <person name="Ramirez L."/>
            <person name="Santoyo F."/>
            <person name="Master E."/>
            <person name="Coutinho P.M."/>
            <person name="Henrissat B."/>
            <person name="Lombard V."/>
            <person name="Magnuson J.K."/>
            <person name="Kuees U."/>
            <person name="Hori C."/>
            <person name="Igarashi K."/>
            <person name="Samejima M."/>
            <person name="Held B.W."/>
            <person name="Barry K.W."/>
            <person name="LaButti K.M."/>
            <person name="Lapidus A."/>
            <person name="Lindquist E.A."/>
            <person name="Lucas S.M."/>
            <person name="Riley R."/>
            <person name="Salamov A.A."/>
            <person name="Hoffmeister D."/>
            <person name="Schwenk D."/>
            <person name="Hadar Y."/>
            <person name="Yarden O."/>
            <person name="de Vries R.P."/>
            <person name="Wiebenga A."/>
            <person name="Stenlid J."/>
            <person name="Eastwood D."/>
            <person name="Grigoriev I.V."/>
            <person name="Berka R.M."/>
            <person name="Blanchette R.A."/>
            <person name="Kersten P."/>
            <person name="Martinez A.T."/>
            <person name="Vicuna R."/>
            <person name="Cullen D."/>
        </authorList>
    </citation>
    <scope>NUCLEOTIDE SEQUENCE [LARGE SCALE GENOMIC DNA]</scope>
    <source>
        <strain evidence="4 5">B</strain>
    </source>
</reference>
<keyword evidence="1" id="KW-0285">Flavoprotein</keyword>
<sequence>MLSDLKGYEEVDCICETDDSPIPWCDIFAERKAEIETNPHVLIIGAGQTGLQVGARFKQRNIPALIIEQNARVGDNWRKRYPTLTLHTIRKQHEMLYAPYPSNWPMFTPRDKLADWLEQYARTQDLVVWTNSTIVPKPNYDHAQKRWDVVINRGGTEITMHPAHIVLATGGLGVPRIPELLDQESFKGEAFHASRYAGGHLYTGKHAIVVGAGNTSIDICQDLSIRGAASVTMIQRSSTCVVSKTNVAPKLAASWHDDKSPEVGDFTFTSMPLRLLKKIFQSHQEATWAEEAELHEKLKKAGLKLNIGPEGQGQLLLVFERLGGYWLDKGGAELIASGKIKIKNGAEPVRYTETGLVFSDGSELQADLVVYATGYNSIRDANKELFGADIIDETDEAIGLDEEGEFRGSYRPSGHPGLWYATGDFYVSRIMSRILAIQIKALELGLIPNA</sequence>
<dbReference type="InterPro" id="IPR036188">
    <property type="entry name" value="FAD/NAD-bd_sf"/>
</dbReference>
<dbReference type="Gene3D" id="3.50.50.60">
    <property type="entry name" value="FAD/NAD(P)-binding domain"/>
    <property type="match status" value="1"/>
</dbReference>
<dbReference type="EMBL" id="KB445792">
    <property type="protein sequence ID" value="EMD40804.1"/>
    <property type="molecule type" value="Genomic_DNA"/>
</dbReference>
<accession>M2PVK6</accession>
<proteinExistence type="predicted"/>